<dbReference type="EMBL" id="JBHSQW010000035">
    <property type="protein sequence ID" value="MFC5996193.1"/>
    <property type="molecule type" value="Genomic_DNA"/>
</dbReference>
<dbReference type="SUPFAM" id="SSF50475">
    <property type="entry name" value="FMN-binding split barrel"/>
    <property type="match status" value="1"/>
</dbReference>
<evidence type="ECO:0000313" key="2">
    <source>
        <dbReference type="EMBL" id="MFC5996193.1"/>
    </source>
</evidence>
<dbReference type="RefSeq" id="WP_379586693.1">
    <property type="nucleotide sequence ID" value="NZ_JBHSQW010000035.1"/>
</dbReference>
<name>A0ABW1J5Q8_9PSEU</name>
<gene>
    <name evidence="2" type="ORF">ACFQE5_18470</name>
</gene>
<dbReference type="Pfam" id="PF10615">
    <property type="entry name" value="DUF2470"/>
    <property type="match status" value="1"/>
</dbReference>
<dbReference type="Proteomes" id="UP001596302">
    <property type="component" value="Unassembled WGS sequence"/>
</dbReference>
<organism evidence="2 3">
    <name type="scientific">Pseudonocardia hispaniensis</name>
    <dbReference type="NCBI Taxonomy" id="904933"/>
    <lineage>
        <taxon>Bacteria</taxon>
        <taxon>Bacillati</taxon>
        <taxon>Actinomycetota</taxon>
        <taxon>Actinomycetes</taxon>
        <taxon>Pseudonocardiales</taxon>
        <taxon>Pseudonocardiaceae</taxon>
        <taxon>Pseudonocardia</taxon>
    </lineage>
</organism>
<sequence length="261" mass="28135">MGTTRIRRPQAPTAAERARSLAARSDGVSIVGTGTPAPVAVAVHHVAADGSATLLLDDHVPFLEHIRGAARGELPAMLEITDRAPVDLREPVRGLLWISGWLRIPDPAAARRSALTVAEIHPDPRLLDLGRGATLVRLDPNSAVLSDAEGTAALTPVELAAAQPDPFCRLERDWLRHLEESHPETFLALARHLPPALRSLAGARVRPLGVDRCGLRLRVETPTDDHDVRIAWPQPASTADQLRRQFGLLVGCPFRGLGTGR</sequence>
<dbReference type="InterPro" id="IPR019595">
    <property type="entry name" value="DUF2470"/>
</dbReference>
<proteinExistence type="predicted"/>
<protein>
    <submittedName>
        <fullName evidence="2">DUF2470 domain-containing protein</fullName>
    </submittedName>
</protein>
<keyword evidence="3" id="KW-1185">Reference proteome</keyword>
<evidence type="ECO:0000313" key="3">
    <source>
        <dbReference type="Proteomes" id="UP001596302"/>
    </source>
</evidence>
<dbReference type="Gene3D" id="3.20.180.10">
    <property type="entry name" value="PNP-oxidase-like"/>
    <property type="match status" value="1"/>
</dbReference>
<dbReference type="InterPro" id="IPR037119">
    <property type="entry name" value="Haem_oxidase_HugZ-like_sf"/>
</dbReference>
<feature type="domain" description="DUF2470" evidence="1">
    <location>
        <begin position="172"/>
        <end position="245"/>
    </location>
</feature>
<reference evidence="3" key="1">
    <citation type="journal article" date="2019" name="Int. J. Syst. Evol. Microbiol.">
        <title>The Global Catalogue of Microorganisms (GCM) 10K type strain sequencing project: providing services to taxonomists for standard genome sequencing and annotation.</title>
        <authorList>
            <consortium name="The Broad Institute Genomics Platform"/>
            <consortium name="The Broad Institute Genome Sequencing Center for Infectious Disease"/>
            <person name="Wu L."/>
            <person name="Ma J."/>
        </authorList>
    </citation>
    <scope>NUCLEOTIDE SEQUENCE [LARGE SCALE GENOMIC DNA]</scope>
    <source>
        <strain evidence="3">CCM 8391</strain>
    </source>
</reference>
<evidence type="ECO:0000259" key="1">
    <source>
        <dbReference type="Pfam" id="PF10615"/>
    </source>
</evidence>
<comment type="caution">
    <text evidence="2">The sequence shown here is derived from an EMBL/GenBank/DDBJ whole genome shotgun (WGS) entry which is preliminary data.</text>
</comment>
<accession>A0ABW1J5Q8</accession>